<evidence type="ECO:0000259" key="2">
    <source>
        <dbReference type="Pfam" id="PF13456"/>
    </source>
</evidence>
<dbReference type="GO" id="GO:0003676">
    <property type="term" value="F:nucleic acid binding"/>
    <property type="evidence" value="ECO:0007669"/>
    <property type="project" value="InterPro"/>
</dbReference>
<comment type="caution">
    <text evidence="3">The sequence shown here is derived from an EMBL/GenBank/DDBJ whole genome shotgun (WGS) entry which is preliminary data.</text>
</comment>
<dbReference type="InterPro" id="IPR044730">
    <property type="entry name" value="RNase_H-like_dom_plant"/>
</dbReference>
<dbReference type="PANTHER" id="PTHR34146:SF11">
    <property type="entry name" value="RIBONUCLEASE H-LIKE SUPERFAMILY PROTEIN"/>
    <property type="match status" value="1"/>
</dbReference>
<reference evidence="3" key="1">
    <citation type="submission" date="2019-07" db="EMBL/GenBank/DDBJ databases">
        <authorList>
            <person name="Dittberner H."/>
        </authorList>
    </citation>
    <scope>NUCLEOTIDE SEQUENCE [LARGE SCALE GENOMIC DNA]</scope>
</reference>
<dbReference type="InterPro" id="IPR002156">
    <property type="entry name" value="RNaseH_domain"/>
</dbReference>
<evidence type="ECO:0000313" key="4">
    <source>
        <dbReference type="Proteomes" id="UP000489600"/>
    </source>
</evidence>
<feature type="region of interest" description="Disordered" evidence="1">
    <location>
        <begin position="1"/>
        <end position="20"/>
    </location>
</feature>
<dbReference type="OrthoDB" id="1712133at2759"/>
<gene>
    <name evidence="3" type="ORF">ANE_LOCUS10072</name>
</gene>
<evidence type="ECO:0000313" key="3">
    <source>
        <dbReference type="EMBL" id="VVA99627.1"/>
    </source>
</evidence>
<dbReference type="GO" id="GO:0004523">
    <property type="term" value="F:RNA-DNA hybrid ribonuclease activity"/>
    <property type="evidence" value="ECO:0007669"/>
    <property type="project" value="InterPro"/>
</dbReference>
<organism evidence="3 4">
    <name type="scientific">Arabis nemorensis</name>
    <dbReference type="NCBI Taxonomy" id="586526"/>
    <lineage>
        <taxon>Eukaryota</taxon>
        <taxon>Viridiplantae</taxon>
        <taxon>Streptophyta</taxon>
        <taxon>Embryophyta</taxon>
        <taxon>Tracheophyta</taxon>
        <taxon>Spermatophyta</taxon>
        <taxon>Magnoliopsida</taxon>
        <taxon>eudicotyledons</taxon>
        <taxon>Gunneridae</taxon>
        <taxon>Pentapetalae</taxon>
        <taxon>rosids</taxon>
        <taxon>malvids</taxon>
        <taxon>Brassicales</taxon>
        <taxon>Brassicaceae</taxon>
        <taxon>Arabideae</taxon>
        <taxon>Arabis</taxon>
    </lineage>
</organism>
<dbReference type="CDD" id="cd06222">
    <property type="entry name" value="RNase_H_like"/>
    <property type="match status" value="1"/>
</dbReference>
<dbReference type="Proteomes" id="UP000489600">
    <property type="component" value="Unassembled WGS sequence"/>
</dbReference>
<accession>A0A565BDF0</accession>
<name>A0A565BDF0_9BRAS</name>
<keyword evidence="4" id="KW-1185">Reference proteome</keyword>
<feature type="domain" description="RNase H type-1" evidence="2">
    <location>
        <begin position="85"/>
        <end position="140"/>
    </location>
</feature>
<sequence>MAHRISYNEKGKAIATSSSDPRVTRVKTRNELIFNNKSSLALEVVSKSIRDVKEWQDKQERKTKPAEVLVARQSDEPIGEVVCQTDAAWREDIHVAGLGWVFKYHNQQTVQHFTRAVTHVCSPLMAEGLAIRSALLKAVEKTR</sequence>
<feature type="compositionally biased region" description="Basic and acidic residues" evidence="1">
    <location>
        <begin position="1"/>
        <end position="12"/>
    </location>
</feature>
<dbReference type="EMBL" id="CABITT030000003">
    <property type="protein sequence ID" value="VVA99627.1"/>
    <property type="molecule type" value="Genomic_DNA"/>
</dbReference>
<proteinExistence type="predicted"/>
<dbReference type="PANTHER" id="PTHR34146">
    <property type="entry name" value="POLYNUCLEOTIDYL TRANSFERASE, RIBONUCLEASE H-LIKE SUPERFAMILY PROTEIN-RELATED"/>
    <property type="match status" value="1"/>
</dbReference>
<evidence type="ECO:0000256" key="1">
    <source>
        <dbReference type="SAM" id="MobiDB-lite"/>
    </source>
</evidence>
<protein>
    <recommendedName>
        <fullName evidence="2">RNase H type-1 domain-containing protein</fullName>
    </recommendedName>
</protein>
<dbReference type="AlphaFoldDB" id="A0A565BDF0"/>
<dbReference type="Pfam" id="PF13456">
    <property type="entry name" value="RVT_3"/>
    <property type="match status" value="1"/>
</dbReference>